<comment type="caution">
    <text evidence="2">The sequence shown here is derived from an EMBL/GenBank/DDBJ whole genome shotgun (WGS) entry which is preliminary data.</text>
</comment>
<feature type="transmembrane region" description="Helical" evidence="1">
    <location>
        <begin position="42"/>
        <end position="63"/>
    </location>
</feature>
<organism evidence="2 3">
    <name type="scientific">Candidatus Kaiserbacteria bacterium RIFCSPLOWO2_01_FULL_55_19</name>
    <dbReference type="NCBI Taxonomy" id="1798516"/>
    <lineage>
        <taxon>Bacteria</taxon>
        <taxon>Candidatus Kaiseribacteriota</taxon>
    </lineage>
</organism>
<proteinExistence type="predicted"/>
<reference evidence="2 3" key="1">
    <citation type="journal article" date="2016" name="Nat. Commun.">
        <title>Thousands of microbial genomes shed light on interconnected biogeochemical processes in an aquifer system.</title>
        <authorList>
            <person name="Anantharaman K."/>
            <person name="Brown C.T."/>
            <person name="Hug L.A."/>
            <person name="Sharon I."/>
            <person name="Castelle C.J."/>
            <person name="Probst A.J."/>
            <person name="Thomas B.C."/>
            <person name="Singh A."/>
            <person name="Wilkins M.J."/>
            <person name="Karaoz U."/>
            <person name="Brodie E.L."/>
            <person name="Williams K.H."/>
            <person name="Hubbard S.S."/>
            <person name="Banfield J.F."/>
        </authorList>
    </citation>
    <scope>NUCLEOTIDE SEQUENCE [LARGE SCALE GENOMIC DNA]</scope>
</reference>
<gene>
    <name evidence="2" type="ORF">A2950_01935</name>
</gene>
<dbReference type="AlphaFoldDB" id="A0A1F6ET27"/>
<accession>A0A1F6ET27</accession>
<keyword evidence="1" id="KW-0812">Transmembrane</keyword>
<protein>
    <submittedName>
        <fullName evidence="2">Uncharacterized protein</fullName>
    </submittedName>
</protein>
<evidence type="ECO:0000313" key="2">
    <source>
        <dbReference type="EMBL" id="OGG76632.1"/>
    </source>
</evidence>
<dbReference type="STRING" id="1798516.A2950_01935"/>
<evidence type="ECO:0000313" key="3">
    <source>
        <dbReference type="Proteomes" id="UP000176714"/>
    </source>
</evidence>
<evidence type="ECO:0000256" key="1">
    <source>
        <dbReference type="SAM" id="Phobius"/>
    </source>
</evidence>
<name>A0A1F6ET27_9BACT</name>
<dbReference type="EMBL" id="MFMD01000001">
    <property type="protein sequence ID" value="OGG76632.1"/>
    <property type="molecule type" value="Genomic_DNA"/>
</dbReference>
<keyword evidence="1" id="KW-1133">Transmembrane helix</keyword>
<sequence>MEPEKLLPKGEPGIEVNALPITRTPATPAPLPGVPSPAAQQWGVVISIVIIMLMIIIGAFYAWGERIAENQFPAAITE</sequence>
<keyword evidence="1" id="KW-0472">Membrane</keyword>
<dbReference type="Proteomes" id="UP000176714">
    <property type="component" value="Unassembled WGS sequence"/>
</dbReference>